<feature type="domain" description="T-SNARE coiled-coil homology" evidence="9">
    <location>
        <begin position="415"/>
        <end position="477"/>
    </location>
</feature>
<dbReference type="PANTHER" id="PTHR32089:SF112">
    <property type="entry name" value="LYSOZYME-LIKE PROTEIN-RELATED"/>
    <property type="match status" value="1"/>
</dbReference>
<keyword evidence="2" id="KW-0997">Cell inner membrane</keyword>
<dbReference type="GO" id="GO:0007165">
    <property type="term" value="P:signal transduction"/>
    <property type="evidence" value="ECO:0007669"/>
    <property type="project" value="UniProtKB-KW"/>
</dbReference>
<dbReference type="PROSITE" id="PS50111">
    <property type="entry name" value="CHEMOTAXIS_TRANSDUC_2"/>
    <property type="match status" value="1"/>
</dbReference>
<dbReference type="PANTHER" id="PTHR32089">
    <property type="entry name" value="METHYL-ACCEPTING CHEMOTAXIS PROTEIN MCPB"/>
    <property type="match status" value="1"/>
</dbReference>
<dbReference type="Gene3D" id="1.10.287.950">
    <property type="entry name" value="Methyl-accepting chemotaxis protein"/>
    <property type="match status" value="1"/>
</dbReference>
<evidence type="ECO:0000256" key="5">
    <source>
        <dbReference type="PROSITE-ProRule" id="PRU00284"/>
    </source>
</evidence>
<gene>
    <name evidence="10" type="ORF">CJ014_25840</name>
</gene>
<organism evidence="10 11">
    <name type="scientific">Pleomorphomonas carboxyditropha</name>
    <dbReference type="NCBI Taxonomy" id="2023338"/>
    <lineage>
        <taxon>Bacteria</taxon>
        <taxon>Pseudomonadati</taxon>
        <taxon>Pseudomonadota</taxon>
        <taxon>Alphaproteobacteria</taxon>
        <taxon>Hyphomicrobiales</taxon>
        <taxon>Pleomorphomonadaceae</taxon>
        <taxon>Pleomorphomonas</taxon>
    </lineage>
</organism>
<dbReference type="GO" id="GO:0004888">
    <property type="term" value="F:transmembrane signaling receptor activity"/>
    <property type="evidence" value="ECO:0007669"/>
    <property type="project" value="InterPro"/>
</dbReference>
<dbReference type="SUPFAM" id="SSF58104">
    <property type="entry name" value="Methyl-accepting chemotaxis protein (MCP) signaling domain"/>
    <property type="match status" value="1"/>
</dbReference>
<evidence type="ECO:0000259" key="9">
    <source>
        <dbReference type="PROSITE" id="PS50192"/>
    </source>
</evidence>
<feature type="domain" description="Methyl-accepting transducer" evidence="6">
    <location>
        <begin position="263"/>
        <end position="492"/>
    </location>
</feature>
<dbReference type="InterPro" id="IPR000700">
    <property type="entry name" value="PAS-assoc_C"/>
</dbReference>
<dbReference type="InterPro" id="IPR013655">
    <property type="entry name" value="PAS_fold_3"/>
</dbReference>
<dbReference type="Pfam" id="PF00015">
    <property type="entry name" value="MCPsignal"/>
    <property type="match status" value="1"/>
</dbReference>
<dbReference type="InterPro" id="IPR004089">
    <property type="entry name" value="MCPsignal_dom"/>
</dbReference>
<dbReference type="SMART" id="SM00283">
    <property type="entry name" value="MA"/>
    <property type="match status" value="1"/>
</dbReference>
<dbReference type="InterPro" id="IPR004090">
    <property type="entry name" value="Chemotax_Me-accpt_rcpt"/>
</dbReference>
<evidence type="ECO:0000259" key="7">
    <source>
        <dbReference type="PROSITE" id="PS50112"/>
    </source>
</evidence>
<dbReference type="InterPro" id="IPR001610">
    <property type="entry name" value="PAC"/>
</dbReference>
<dbReference type="EMBL" id="NQVN01000037">
    <property type="protein sequence ID" value="PIO96355.1"/>
    <property type="molecule type" value="Genomic_DNA"/>
</dbReference>
<dbReference type="AlphaFoldDB" id="A0A2G9WNX6"/>
<evidence type="ECO:0000313" key="10">
    <source>
        <dbReference type="EMBL" id="PIO96355.1"/>
    </source>
</evidence>
<feature type="domain" description="PAC" evidence="8">
    <location>
        <begin position="210"/>
        <end position="262"/>
    </location>
</feature>
<dbReference type="InterPro" id="IPR035965">
    <property type="entry name" value="PAS-like_dom_sf"/>
</dbReference>
<dbReference type="SUPFAM" id="SSF55785">
    <property type="entry name" value="PYP-like sensor domain (PAS domain)"/>
    <property type="match status" value="2"/>
</dbReference>
<evidence type="ECO:0000313" key="11">
    <source>
        <dbReference type="Proteomes" id="UP000231070"/>
    </source>
</evidence>
<accession>A0A2G9WNX6</accession>
<name>A0A2G9WNX6_9HYPH</name>
<proteinExistence type="inferred from homology"/>
<comment type="caution">
    <text evidence="10">The sequence shown here is derived from an EMBL/GenBank/DDBJ whole genome shotgun (WGS) entry which is preliminary data.</text>
</comment>
<dbReference type="OrthoDB" id="9765776at2"/>
<dbReference type="InterPro" id="IPR000014">
    <property type="entry name" value="PAS"/>
</dbReference>
<dbReference type="Gene3D" id="3.30.450.20">
    <property type="entry name" value="PAS domain"/>
    <property type="match status" value="2"/>
</dbReference>
<dbReference type="InterPro" id="IPR000727">
    <property type="entry name" value="T_SNARE_dom"/>
</dbReference>
<dbReference type="Pfam" id="PF13426">
    <property type="entry name" value="PAS_9"/>
    <property type="match status" value="1"/>
</dbReference>
<evidence type="ECO:0000256" key="4">
    <source>
        <dbReference type="ARBA" id="ARBA00029447"/>
    </source>
</evidence>
<dbReference type="CDD" id="cd00130">
    <property type="entry name" value="PAS"/>
    <property type="match status" value="2"/>
</dbReference>
<dbReference type="PROSITE" id="PS50112">
    <property type="entry name" value="PAS"/>
    <property type="match status" value="2"/>
</dbReference>
<dbReference type="PROSITE" id="PS50113">
    <property type="entry name" value="PAC"/>
    <property type="match status" value="2"/>
</dbReference>
<keyword evidence="2" id="KW-1003">Cell membrane</keyword>
<evidence type="ECO:0000256" key="1">
    <source>
        <dbReference type="ARBA" id="ARBA00004429"/>
    </source>
</evidence>
<keyword evidence="11" id="KW-1185">Reference proteome</keyword>
<dbReference type="SMART" id="SM00091">
    <property type="entry name" value="PAS"/>
    <property type="match status" value="2"/>
</dbReference>
<feature type="domain" description="PAS" evidence="7">
    <location>
        <begin position="134"/>
        <end position="181"/>
    </location>
</feature>
<evidence type="ECO:0000256" key="2">
    <source>
        <dbReference type="ARBA" id="ARBA00022519"/>
    </source>
</evidence>
<evidence type="ECO:0000259" key="6">
    <source>
        <dbReference type="PROSITE" id="PS50111"/>
    </source>
</evidence>
<evidence type="ECO:0000256" key="3">
    <source>
        <dbReference type="ARBA" id="ARBA00023224"/>
    </source>
</evidence>
<dbReference type="Proteomes" id="UP000231070">
    <property type="component" value="Unassembled WGS sequence"/>
</dbReference>
<dbReference type="GO" id="GO:0006935">
    <property type="term" value="P:chemotaxis"/>
    <property type="evidence" value="ECO:0007669"/>
    <property type="project" value="InterPro"/>
</dbReference>
<dbReference type="Pfam" id="PF08447">
    <property type="entry name" value="PAS_3"/>
    <property type="match status" value="1"/>
</dbReference>
<keyword evidence="3 5" id="KW-0807">Transducer</keyword>
<dbReference type="NCBIfam" id="TIGR00229">
    <property type="entry name" value="sensory_box"/>
    <property type="match status" value="2"/>
</dbReference>
<feature type="domain" description="PAS" evidence="7">
    <location>
        <begin position="29"/>
        <end position="59"/>
    </location>
</feature>
<protein>
    <submittedName>
        <fullName evidence="10">Chemotaxis protein</fullName>
    </submittedName>
</protein>
<evidence type="ECO:0000259" key="8">
    <source>
        <dbReference type="PROSITE" id="PS50113"/>
    </source>
</evidence>
<feature type="domain" description="PAC" evidence="8">
    <location>
        <begin position="88"/>
        <end position="140"/>
    </location>
</feature>
<dbReference type="GO" id="GO:0005886">
    <property type="term" value="C:plasma membrane"/>
    <property type="evidence" value="ECO:0007669"/>
    <property type="project" value="UniProtKB-SubCell"/>
</dbReference>
<dbReference type="RefSeq" id="WP_100083390.1">
    <property type="nucleotide sequence ID" value="NZ_NQVN01000037.1"/>
</dbReference>
<dbReference type="SMART" id="SM00086">
    <property type="entry name" value="PAC"/>
    <property type="match status" value="2"/>
</dbReference>
<reference evidence="10 11" key="1">
    <citation type="submission" date="2017-08" db="EMBL/GenBank/DDBJ databases">
        <title>Pleomorphomonas carboxidotrophicus sp. nov., a new mesophilic hydrogenogenic carboxidotroph.</title>
        <authorList>
            <person name="Esquivel-Elizondo S."/>
            <person name="Krajmalnik-Brown R."/>
            <person name="Maldonado J."/>
        </authorList>
    </citation>
    <scope>NUCLEOTIDE SEQUENCE [LARGE SCALE GENOMIC DNA]</scope>
    <source>
        <strain evidence="10 11">SVCO-16</strain>
    </source>
</reference>
<dbReference type="PRINTS" id="PR00260">
    <property type="entry name" value="CHEMTRNSDUCR"/>
</dbReference>
<keyword evidence="2" id="KW-0472">Membrane</keyword>
<dbReference type="PROSITE" id="PS50192">
    <property type="entry name" value="T_SNARE"/>
    <property type="match status" value="1"/>
</dbReference>
<comment type="subcellular location">
    <subcellularLocation>
        <location evidence="1">Cell inner membrane</location>
        <topology evidence="1">Multi-pass membrane protein</topology>
    </subcellularLocation>
</comment>
<sequence>MIGNSLPILGKTSYDRRAKLDALNKSQAIVEFDVSGKVLWANENFLTLLGYTLPEIKGKHHSLFVAPKLHNSPEYKAFEDNLRRGLFQSGEFHRIGKGGKDIWIQATYNPLLDRSGKPYKIVKFAIDVTAQKIEYAELRGQIEAINKSQAVIAFSMDGIVLDANENFMTALGYTLSEIKDKHHSMFVDPAYRSSSEYKQFWDDLRSGKFQAAEYKRIGKNGREVWIQATYNPIFDPAGHLIKVVKFATDITKEVLERQRKAEVSKTIDSDLGSIAEAITHAAERAASSAAASNQTSANVQAVAAGSEELAHSVSEISRQVTNALEISQSAVAQANRTNTTMTTLNTAVQKIGEVVDLINTIAAQTNLLALNATIEAARAGDAGKGFAVVASEVKQLASQTSKATDEIAGQIAAVQMNTTEATGAIGEISSTIAKINEISASIASAVEEQEAVTTDMSANMQTAAQGVEIITQGMNDIAAAARQVDGSVKKVKEASRSIA</sequence>
<comment type="similarity">
    <text evidence="4">Belongs to the methyl-accepting chemotaxis (MCP) protein family.</text>
</comment>